<organism evidence="2 3">
    <name type="scientific">Halorientalis regularis</name>
    <dbReference type="NCBI Taxonomy" id="660518"/>
    <lineage>
        <taxon>Archaea</taxon>
        <taxon>Methanobacteriati</taxon>
        <taxon>Methanobacteriota</taxon>
        <taxon>Stenosarchaea group</taxon>
        <taxon>Halobacteria</taxon>
        <taxon>Halobacteriales</taxon>
        <taxon>Haloarculaceae</taxon>
        <taxon>Halorientalis</taxon>
    </lineage>
</organism>
<gene>
    <name evidence="2" type="ORF">SAMN05216218_101385</name>
</gene>
<feature type="transmembrane region" description="Helical" evidence="1">
    <location>
        <begin position="20"/>
        <end position="44"/>
    </location>
</feature>
<dbReference type="STRING" id="660518.SAMN05216218_101385"/>
<dbReference type="AlphaFoldDB" id="A0A1G7FX67"/>
<keyword evidence="1" id="KW-0472">Membrane</keyword>
<evidence type="ECO:0000256" key="1">
    <source>
        <dbReference type="SAM" id="Phobius"/>
    </source>
</evidence>
<keyword evidence="1" id="KW-0812">Transmembrane</keyword>
<reference evidence="3" key="1">
    <citation type="submission" date="2016-10" db="EMBL/GenBank/DDBJ databases">
        <authorList>
            <person name="Varghese N."/>
            <person name="Submissions S."/>
        </authorList>
    </citation>
    <scope>NUCLEOTIDE SEQUENCE [LARGE SCALE GENOMIC DNA]</scope>
    <source>
        <strain evidence="3">IBRC-M 10760</strain>
    </source>
</reference>
<name>A0A1G7FX67_9EURY</name>
<evidence type="ECO:0000313" key="2">
    <source>
        <dbReference type="EMBL" id="SDE80345.1"/>
    </source>
</evidence>
<protein>
    <submittedName>
        <fullName evidence="2">Uncharacterized protein</fullName>
    </submittedName>
</protein>
<proteinExistence type="predicted"/>
<keyword evidence="3" id="KW-1185">Reference proteome</keyword>
<evidence type="ECO:0000313" key="3">
    <source>
        <dbReference type="Proteomes" id="UP000199076"/>
    </source>
</evidence>
<accession>A0A1G7FX67</accession>
<sequence>MDPAQTRTMETRLHSGLLFALYQLSLMVGIALMPVAFVTSRFGFTLPVHRVIDRLGAAYDRTSAGE</sequence>
<dbReference type="Proteomes" id="UP000199076">
    <property type="component" value="Unassembled WGS sequence"/>
</dbReference>
<keyword evidence="1" id="KW-1133">Transmembrane helix</keyword>
<dbReference type="EMBL" id="FNBK01000001">
    <property type="protein sequence ID" value="SDE80345.1"/>
    <property type="molecule type" value="Genomic_DNA"/>
</dbReference>